<accession>A0A2T2WI99</accession>
<name>A0A2T2WI99_9FIRM</name>
<evidence type="ECO:0000313" key="1">
    <source>
        <dbReference type="EMBL" id="PSR21972.1"/>
    </source>
</evidence>
<dbReference type="Proteomes" id="UP000241848">
    <property type="component" value="Unassembled WGS sequence"/>
</dbReference>
<comment type="caution">
    <text evidence="1">The sequence shown here is derived from an EMBL/GenBank/DDBJ whole genome shotgun (WGS) entry which is preliminary data.</text>
</comment>
<reference evidence="1 2" key="1">
    <citation type="journal article" date="2014" name="BMC Genomics">
        <title>Comparison of environmental and isolate Sulfobacillus genomes reveals diverse carbon, sulfur, nitrogen, and hydrogen metabolisms.</title>
        <authorList>
            <person name="Justice N.B."/>
            <person name="Norman A."/>
            <person name="Brown C.T."/>
            <person name="Singh A."/>
            <person name="Thomas B.C."/>
            <person name="Banfield J.F."/>
        </authorList>
    </citation>
    <scope>NUCLEOTIDE SEQUENCE [LARGE SCALE GENOMIC DNA]</scope>
    <source>
        <strain evidence="1">AMDSBA3</strain>
    </source>
</reference>
<dbReference type="AlphaFoldDB" id="A0A2T2WI99"/>
<evidence type="ECO:0008006" key="3">
    <source>
        <dbReference type="Google" id="ProtNLM"/>
    </source>
</evidence>
<dbReference type="EMBL" id="PXYV01000024">
    <property type="protein sequence ID" value="PSR21972.1"/>
    <property type="molecule type" value="Genomic_DNA"/>
</dbReference>
<proteinExistence type="predicted"/>
<organism evidence="1 2">
    <name type="scientific">Sulfobacillus acidophilus</name>
    <dbReference type="NCBI Taxonomy" id="53633"/>
    <lineage>
        <taxon>Bacteria</taxon>
        <taxon>Bacillati</taxon>
        <taxon>Bacillota</taxon>
        <taxon>Clostridia</taxon>
        <taxon>Eubacteriales</taxon>
        <taxon>Clostridiales Family XVII. Incertae Sedis</taxon>
        <taxon>Sulfobacillus</taxon>
    </lineage>
</organism>
<gene>
    <name evidence="1" type="ORF">C7B45_08770</name>
</gene>
<evidence type="ECO:0000313" key="2">
    <source>
        <dbReference type="Proteomes" id="UP000241848"/>
    </source>
</evidence>
<sequence>MNVEEMRHALEMLGHRLSQEGLRGDIVIAGGAWMALVLGSRGVTKDIDAYLSPPTEPIRRAASAVAKELGLPADWLNDGIKGFFYGTPPQELWQEFEGLRVHAVTADYMLALKVYAARLEDQADVQALLQHLGIHTASAVLDIVERYIPHHMLTAKHEYFAEICVEGLPSM</sequence>
<protein>
    <recommendedName>
        <fullName evidence="3">Nucleotidyl transferase</fullName>
    </recommendedName>
</protein>